<dbReference type="GeneID" id="97351499"/>
<dbReference type="Proteomes" id="UP000017805">
    <property type="component" value="Chromosome"/>
</dbReference>
<keyword evidence="1" id="KW-1133">Transmembrane helix</keyword>
<dbReference type="AlphaFoldDB" id="U5LEL8"/>
<dbReference type="PATRIC" id="fig|1367477.3.peg.4435"/>
<keyword evidence="1" id="KW-0812">Transmembrane</keyword>
<dbReference type="HOGENOM" id="CLU_217476_0_0_9"/>
<keyword evidence="3" id="KW-1185">Reference proteome</keyword>
<dbReference type="RefSeq" id="WP_022544416.1">
    <property type="nucleotide sequence ID" value="NC_022524.1"/>
</dbReference>
<dbReference type="EMBL" id="CP006643">
    <property type="protein sequence ID" value="AGX06284.1"/>
    <property type="molecule type" value="Genomic_DNA"/>
</dbReference>
<reference evidence="2 3" key="1">
    <citation type="submission" date="2013-07" db="EMBL/GenBank/DDBJ databases">
        <title>Complete genome sequence of Bacillus infantis NRRL B-14911 that has potential to induce cardiac disease by antigenic mimicry.</title>
        <authorList>
            <person name="Massilamany C."/>
            <person name="Smith T.P.L."/>
            <person name="Loy J.D."/>
            <person name="Barletta R."/>
            <person name="Reddy J."/>
        </authorList>
    </citation>
    <scope>NUCLEOTIDE SEQUENCE [LARGE SCALE GENOMIC DNA]</scope>
    <source>
        <strain evidence="2 3">NRRL B-14911</strain>
    </source>
</reference>
<organism evidence="2 3">
    <name type="scientific">Bacillus infantis NRRL B-14911</name>
    <dbReference type="NCBI Taxonomy" id="1367477"/>
    <lineage>
        <taxon>Bacteria</taxon>
        <taxon>Bacillati</taxon>
        <taxon>Bacillota</taxon>
        <taxon>Bacilli</taxon>
        <taxon>Bacillales</taxon>
        <taxon>Bacillaceae</taxon>
        <taxon>Bacillus</taxon>
    </lineage>
</organism>
<evidence type="ECO:0000313" key="3">
    <source>
        <dbReference type="Proteomes" id="UP000017805"/>
    </source>
</evidence>
<gene>
    <name evidence="2" type="ORF">N288_22220</name>
</gene>
<feature type="transmembrane region" description="Helical" evidence="1">
    <location>
        <begin position="21"/>
        <end position="41"/>
    </location>
</feature>
<sequence>MKRNWTTPEEIKRKKQLKKRLLYISIPVVTVLASAVVTILANQI</sequence>
<keyword evidence="1" id="KW-0472">Membrane</keyword>
<evidence type="ECO:0000313" key="2">
    <source>
        <dbReference type="EMBL" id="AGX06284.1"/>
    </source>
</evidence>
<protein>
    <submittedName>
        <fullName evidence="2">Uncharacterized protein</fullName>
    </submittedName>
</protein>
<accession>U5LEL8</accession>
<evidence type="ECO:0000256" key="1">
    <source>
        <dbReference type="SAM" id="Phobius"/>
    </source>
</evidence>
<proteinExistence type="predicted"/>
<name>U5LEL8_9BACI</name>
<dbReference type="KEGG" id="bif:N288_22220"/>